<dbReference type="FunFam" id="2.130.10.10:FF:000197">
    <property type="entry name" value="Coronin"/>
    <property type="match status" value="1"/>
</dbReference>
<feature type="domain" description="DUF1899" evidence="11">
    <location>
        <begin position="4"/>
        <end position="68"/>
    </location>
</feature>
<keyword evidence="5 10" id="KW-0175">Coiled coil</keyword>
<dbReference type="Pfam" id="PF08953">
    <property type="entry name" value="DUF1899"/>
    <property type="match status" value="1"/>
</dbReference>
<reference evidence="13" key="2">
    <citation type="submission" date="2009-11" db="EMBL/GenBank/DDBJ databases">
        <title>The Genome Sequence of Allomyces macrogynus strain ATCC 38327.</title>
        <authorList>
            <consortium name="The Broad Institute Genome Sequencing Platform"/>
            <person name="Russ C."/>
            <person name="Cuomo C."/>
            <person name="Shea T."/>
            <person name="Young S.K."/>
            <person name="Zeng Q."/>
            <person name="Koehrsen M."/>
            <person name="Haas B."/>
            <person name="Borodovsky M."/>
            <person name="Guigo R."/>
            <person name="Alvarado L."/>
            <person name="Berlin A."/>
            <person name="Borenstein D."/>
            <person name="Chen Z."/>
            <person name="Engels R."/>
            <person name="Freedman E."/>
            <person name="Gellesch M."/>
            <person name="Goldberg J."/>
            <person name="Griggs A."/>
            <person name="Gujja S."/>
            <person name="Heiman D."/>
            <person name="Hepburn T."/>
            <person name="Howarth C."/>
            <person name="Jen D."/>
            <person name="Larson L."/>
            <person name="Lewis B."/>
            <person name="Mehta T."/>
            <person name="Park D."/>
            <person name="Pearson M."/>
            <person name="Roberts A."/>
            <person name="Saif S."/>
            <person name="Shenoy N."/>
            <person name="Sisk P."/>
            <person name="Stolte C."/>
            <person name="Sykes S."/>
            <person name="Walk T."/>
            <person name="White J."/>
            <person name="Yandava C."/>
            <person name="Burger G."/>
            <person name="Gray M.W."/>
            <person name="Holland P.W.H."/>
            <person name="King N."/>
            <person name="Lang F.B.F."/>
            <person name="Roger A.J."/>
            <person name="Ruiz-Trillo I."/>
            <person name="Lander E."/>
            <person name="Nusbaum C."/>
        </authorList>
    </citation>
    <scope>NUCLEOTIDE SEQUENCE [LARGE SCALE GENOMIC DNA]</scope>
    <source>
        <strain evidence="13">ATCC 38327</strain>
    </source>
</reference>
<evidence type="ECO:0000256" key="4">
    <source>
        <dbReference type="ARBA" id="ARBA00022737"/>
    </source>
</evidence>
<comment type="similarity">
    <text evidence="1 9">Belongs to the WD repeat coronin family.</text>
</comment>
<dbReference type="GO" id="GO:0007015">
    <property type="term" value="P:actin filament organization"/>
    <property type="evidence" value="ECO:0007669"/>
    <property type="project" value="TreeGrafter"/>
</dbReference>
<evidence type="ECO:0000313" key="12">
    <source>
        <dbReference type="EMBL" id="KNE54594.1"/>
    </source>
</evidence>
<dbReference type="InterPro" id="IPR001680">
    <property type="entry name" value="WD40_rpt"/>
</dbReference>
<dbReference type="InterPro" id="IPR015048">
    <property type="entry name" value="DUF1899"/>
</dbReference>
<keyword evidence="3 8" id="KW-0853">WD repeat</keyword>
<name>A0A0L0RWV8_ALLM3</name>
<evidence type="ECO:0000313" key="13">
    <source>
        <dbReference type="Proteomes" id="UP000054350"/>
    </source>
</evidence>
<proteinExistence type="inferred from homology"/>
<dbReference type="PANTHER" id="PTHR10856:SF0">
    <property type="entry name" value="CORONIN"/>
    <property type="match status" value="1"/>
</dbReference>
<keyword evidence="13" id="KW-1185">Reference proteome</keyword>
<dbReference type="SMART" id="SM01167">
    <property type="entry name" value="DUF1900"/>
    <property type="match status" value="1"/>
</dbReference>
<dbReference type="PANTHER" id="PTHR10856">
    <property type="entry name" value="CORONIN"/>
    <property type="match status" value="1"/>
</dbReference>
<reference evidence="12 13" key="1">
    <citation type="submission" date="2009-11" db="EMBL/GenBank/DDBJ databases">
        <title>Annotation of Allomyces macrogynus ATCC 38327.</title>
        <authorList>
            <consortium name="The Broad Institute Genome Sequencing Platform"/>
            <person name="Russ C."/>
            <person name="Cuomo C."/>
            <person name="Burger G."/>
            <person name="Gray M.W."/>
            <person name="Holland P.W.H."/>
            <person name="King N."/>
            <person name="Lang F.B.F."/>
            <person name="Roger A.J."/>
            <person name="Ruiz-Trillo I."/>
            <person name="Young S.K."/>
            <person name="Zeng Q."/>
            <person name="Gargeya S."/>
            <person name="Fitzgerald M."/>
            <person name="Haas B."/>
            <person name="Abouelleil A."/>
            <person name="Alvarado L."/>
            <person name="Arachchi H.M."/>
            <person name="Berlin A."/>
            <person name="Chapman S.B."/>
            <person name="Gearin G."/>
            <person name="Goldberg J."/>
            <person name="Griggs A."/>
            <person name="Gujja S."/>
            <person name="Hansen M."/>
            <person name="Heiman D."/>
            <person name="Howarth C."/>
            <person name="Larimer J."/>
            <person name="Lui A."/>
            <person name="MacDonald P.J.P."/>
            <person name="McCowen C."/>
            <person name="Montmayeur A."/>
            <person name="Murphy C."/>
            <person name="Neiman D."/>
            <person name="Pearson M."/>
            <person name="Priest M."/>
            <person name="Roberts A."/>
            <person name="Saif S."/>
            <person name="Shea T."/>
            <person name="Sisk P."/>
            <person name="Stolte C."/>
            <person name="Sykes S."/>
            <person name="Wortman J."/>
            <person name="Nusbaum C."/>
            <person name="Birren B."/>
        </authorList>
    </citation>
    <scope>NUCLEOTIDE SEQUENCE [LARGE SCALE GENOMIC DNA]</scope>
    <source>
        <strain evidence="12 13">ATCC 38327</strain>
    </source>
</reference>
<dbReference type="PROSITE" id="PS50294">
    <property type="entry name" value="WD_REPEATS_REGION"/>
    <property type="match status" value="2"/>
</dbReference>
<feature type="repeat" description="WD" evidence="8">
    <location>
        <begin position="128"/>
        <end position="170"/>
    </location>
</feature>
<dbReference type="InterPro" id="IPR015943">
    <property type="entry name" value="WD40/YVTN_repeat-like_dom_sf"/>
</dbReference>
<dbReference type="VEuPathDB" id="FungiDB:AMAG_00559"/>
<evidence type="ECO:0000256" key="10">
    <source>
        <dbReference type="SAM" id="Coils"/>
    </source>
</evidence>
<evidence type="ECO:0000259" key="11">
    <source>
        <dbReference type="SMART" id="SM01166"/>
    </source>
</evidence>
<dbReference type="eggNOG" id="KOG0303">
    <property type="taxonomic scope" value="Eukaryota"/>
</dbReference>
<feature type="repeat" description="WD" evidence="8">
    <location>
        <begin position="171"/>
        <end position="212"/>
    </location>
</feature>
<evidence type="ECO:0000256" key="3">
    <source>
        <dbReference type="ARBA" id="ARBA00022574"/>
    </source>
</evidence>
<feature type="repeat" description="WD" evidence="8">
    <location>
        <begin position="77"/>
        <end position="111"/>
    </location>
</feature>
<dbReference type="SMART" id="SM00320">
    <property type="entry name" value="WD40"/>
    <property type="match status" value="4"/>
</dbReference>
<dbReference type="GO" id="GO:0051015">
    <property type="term" value="F:actin filament binding"/>
    <property type="evidence" value="ECO:0007669"/>
    <property type="project" value="TreeGrafter"/>
</dbReference>
<dbReference type="PROSITE" id="PS50082">
    <property type="entry name" value="WD_REPEATS_2"/>
    <property type="match status" value="3"/>
</dbReference>
<dbReference type="STRING" id="578462.A0A0L0RWV8"/>
<dbReference type="GO" id="GO:0030479">
    <property type="term" value="C:actin cortical patch"/>
    <property type="evidence" value="ECO:0007669"/>
    <property type="project" value="UniProtKB-ARBA"/>
</dbReference>
<dbReference type="AlphaFoldDB" id="A0A0L0RWV8"/>
<dbReference type="Proteomes" id="UP000054350">
    <property type="component" value="Unassembled WGS sequence"/>
</dbReference>
<dbReference type="PROSITE" id="PS00678">
    <property type="entry name" value="WD_REPEATS_1"/>
    <property type="match status" value="1"/>
</dbReference>
<comment type="subunit">
    <text evidence="7">Binds to F-actin.</text>
</comment>
<dbReference type="InterPro" id="IPR015505">
    <property type="entry name" value="Coronin"/>
</dbReference>
<dbReference type="Pfam" id="PF16300">
    <property type="entry name" value="WD40_4"/>
    <property type="match status" value="1"/>
</dbReference>
<dbReference type="OrthoDB" id="1850764at2759"/>
<evidence type="ECO:0000256" key="6">
    <source>
        <dbReference type="ARBA" id="ARBA00023203"/>
    </source>
</evidence>
<evidence type="ECO:0000256" key="1">
    <source>
        <dbReference type="ARBA" id="ARBA00009482"/>
    </source>
</evidence>
<keyword evidence="2" id="KW-0597">Phosphoprotein</keyword>
<gene>
    <name evidence="12" type="ORF">AMAG_00559</name>
</gene>
<dbReference type="SMART" id="SM01166">
    <property type="entry name" value="DUF1899"/>
    <property type="match status" value="1"/>
</dbReference>
<dbReference type="InterPro" id="IPR019775">
    <property type="entry name" value="WD40_repeat_CS"/>
</dbReference>
<evidence type="ECO:0000256" key="2">
    <source>
        <dbReference type="ARBA" id="ARBA00022553"/>
    </source>
</evidence>
<organism evidence="12 13">
    <name type="scientific">Allomyces macrogynus (strain ATCC 38327)</name>
    <name type="common">Allomyces javanicus var. macrogynus</name>
    <dbReference type="NCBI Taxonomy" id="578462"/>
    <lineage>
        <taxon>Eukaryota</taxon>
        <taxon>Fungi</taxon>
        <taxon>Fungi incertae sedis</taxon>
        <taxon>Blastocladiomycota</taxon>
        <taxon>Blastocladiomycetes</taxon>
        <taxon>Blastocladiales</taxon>
        <taxon>Blastocladiaceae</taxon>
        <taxon>Allomyces</taxon>
    </lineage>
</organism>
<evidence type="ECO:0000256" key="7">
    <source>
        <dbReference type="ARBA" id="ARBA00062568"/>
    </source>
</evidence>
<dbReference type="EMBL" id="GG745328">
    <property type="protein sequence ID" value="KNE54594.1"/>
    <property type="molecule type" value="Genomic_DNA"/>
</dbReference>
<dbReference type="SUPFAM" id="SSF50978">
    <property type="entry name" value="WD40 repeat-like"/>
    <property type="match status" value="1"/>
</dbReference>
<dbReference type="OMA" id="YPPILMH"/>
<keyword evidence="4 9" id="KW-0677">Repeat</keyword>
<dbReference type="Pfam" id="PF00400">
    <property type="entry name" value="WD40"/>
    <property type="match status" value="3"/>
</dbReference>
<sequence>MTLRIVRQSKYRHVFGTPAKRDQCYDNLKLSVSAWDTNLIKVNPRFFALNWNAGGGGAFAVVPLDHKGKLEDAYPLFNGHAGTVLDTDFHPFNDHVIASGAEDCKVMVWKIPEDGMGGRHISTPEVTLSGHLRKVGTVMFHPTADNVLASAGADYAVKFWDVEKGMERAELSGHGEIIQSMTYSWMGDMLATTCKDKVLRVFDVRAQEAVAETPGHQGVKGSRAVWLGDHDKICTVGFSRTSDRQIFIWDLKNMKTPLRKQELDMSSGILMPFFDKDTQILYLAGKGDGNISYYEYDDSQNSELFYLSDYKSSDPQRGIGFLPKRAVDVSQQEIARAYRVHNTMVEPISFRVPRKADSFQADIFPPCVGDTPALTADEFFDEGKTEPPVLVSLEDGFVPTAPREFVAQASENTLSDSANGSLIMEPQTDAEFQDAYKAVKAQLEAMKAEMQQKELRIKQLEGLLAAATLNKE</sequence>
<evidence type="ECO:0000256" key="8">
    <source>
        <dbReference type="PROSITE-ProRule" id="PRU00221"/>
    </source>
</evidence>
<accession>A0A0L0RWV8</accession>
<protein>
    <recommendedName>
        <fullName evidence="9">Coronin</fullName>
    </recommendedName>
</protein>
<dbReference type="InterPro" id="IPR036322">
    <property type="entry name" value="WD40_repeat_dom_sf"/>
</dbReference>
<dbReference type="Gene3D" id="2.130.10.10">
    <property type="entry name" value="YVTN repeat-like/Quinoprotein amine dehydrogenase"/>
    <property type="match status" value="1"/>
</dbReference>
<keyword evidence="6" id="KW-0009">Actin-binding</keyword>
<feature type="coiled-coil region" evidence="10">
    <location>
        <begin position="433"/>
        <end position="470"/>
    </location>
</feature>
<evidence type="ECO:0000256" key="5">
    <source>
        <dbReference type="ARBA" id="ARBA00023054"/>
    </source>
</evidence>
<evidence type="ECO:0000256" key="9">
    <source>
        <dbReference type="RuleBase" id="RU280818"/>
    </source>
</evidence>